<dbReference type="SUPFAM" id="SSF51735">
    <property type="entry name" value="NAD(P)-binding Rossmann-fold domains"/>
    <property type="match status" value="1"/>
</dbReference>
<accession>A0ABV6E2P5</accession>
<reference evidence="3 4" key="1">
    <citation type="submission" date="2024-09" db="EMBL/GenBank/DDBJ databases">
        <authorList>
            <person name="Sun Q."/>
            <person name="Mori K."/>
        </authorList>
    </citation>
    <scope>NUCLEOTIDE SEQUENCE [LARGE SCALE GENOMIC DNA]</scope>
    <source>
        <strain evidence="3 4">CCM 8654</strain>
    </source>
</reference>
<dbReference type="RefSeq" id="WP_378519011.1">
    <property type="nucleotide sequence ID" value="NZ_CBCSDI010000020.1"/>
</dbReference>
<dbReference type="InterPro" id="IPR016040">
    <property type="entry name" value="NAD(P)-bd_dom"/>
</dbReference>
<evidence type="ECO:0000313" key="4">
    <source>
        <dbReference type="Proteomes" id="UP001589698"/>
    </source>
</evidence>
<dbReference type="PANTHER" id="PTHR12126:SF11">
    <property type="entry name" value="NADH DEHYDROGENASE [UBIQUINONE] 1 ALPHA SUBCOMPLEX SUBUNIT 9, MITOCHONDRIAL"/>
    <property type="match status" value="1"/>
</dbReference>
<organism evidence="3 4">
    <name type="scientific">Nocardioides zeicaulis</name>
    <dbReference type="NCBI Taxonomy" id="1776857"/>
    <lineage>
        <taxon>Bacteria</taxon>
        <taxon>Bacillati</taxon>
        <taxon>Actinomycetota</taxon>
        <taxon>Actinomycetes</taxon>
        <taxon>Propionibacteriales</taxon>
        <taxon>Nocardioidaceae</taxon>
        <taxon>Nocardioides</taxon>
    </lineage>
</organism>
<dbReference type="InterPro" id="IPR036291">
    <property type="entry name" value="NAD(P)-bd_dom_sf"/>
</dbReference>
<evidence type="ECO:0000259" key="2">
    <source>
        <dbReference type="Pfam" id="PF13460"/>
    </source>
</evidence>
<comment type="caution">
    <text evidence="3">The sequence shown here is derived from an EMBL/GenBank/DDBJ whole genome shotgun (WGS) entry which is preliminary data.</text>
</comment>
<feature type="domain" description="NAD(P)-binding" evidence="2">
    <location>
        <begin position="8"/>
        <end position="159"/>
    </location>
</feature>
<dbReference type="EMBL" id="JBHLXH010000001">
    <property type="protein sequence ID" value="MFC0223257.1"/>
    <property type="molecule type" value="Genomic_DNA"/>
</dbReference>
<feature type="region of interest" description="Disordered" evidence="1">
    <location>
        <begin position="299"/>
        <end position="328"/>
    </location>
</feature>
<feature type="compositionally biased region" description="Basic and acidic residues" evidence="1">
    <location>
        <begin position="318"/>
        <end position="328"/>
    </location>
</feature>
<keyword evidence="4" id="KW-1185">Reference proteome</keyword>
<evidence type="ECO:0000256" key="1">
    <source>
        <dbReference type="SAM" id="MobiDB-lite"/>
    </source>
</evidence>
<dbReference type="Pfam" id="PF13460">
    <property type="entry name" value="NAD_binding_10"/>
    <property type="match status" value="1"/>
</dbReference>
<dbReference type="InterPro" id="IPR051207">
    <property type="entry name" value="ComplexI_NDUFA9_subunit"/>
</dbReference>
<protein>
    <submittedName>
        <fullName evidence="3">NAD(P)H-binding protein</fullName>
    </submittedName>
</protein>
<name>A0ABV6E2P5_9ACTN</name>
<dbReference type="Gene3D" id="3.40.50.720">
    <property type="entry name" value="NAD(P)-binding Rossmann-like Domain"/>
    <property type="match status" value="1"/>
</dbReference>
<dbReference type="PANTHER" id="PTHR12126">
    <property type="entry name" value="NADH-UBIQUINONE OXIDOREDUCTASE 39 KDA SUBUNIT-RELATED"/>
    <property type="match status" value="1"/>
</dbReference>
<gene>
    <name evidence="3" type="ORF">ACFFJG_12265</name>
</gene>
<evidence type="ECO:0000313" key="3">
    <source>
        <dbReference type="EMBL" id="MFC0223257.1"/>
    </source>
</evidence>
<sequence>MTLVLVTGSTGYVGSRLVPTLLDRGHRVRTTTSSPDREQPWWSDRTETVVMDALDADDVHAACAGVDAIVYLIHGMGGEDFAETDRRAATHFADAIRAHGIDRVVYLSGMVPDVPDAELSEHITSRRDVERILTDTPATVVALRAAVLIGSGSTSFEIARQVSERLPVHTIPTWMDSEVQPIAVVDALEALVGALDYEGPSRHFDIGGPDRMRYGALLDAFTAHAGLERPQVQVPLLPTALVGTLVAGLTDVPRPTVEALVESLHHDMVAADDAFVAALLPEGHETVGIEEAFARALAERTAPPEEADPMGPLPQDPKWADGGDSDERPLLARAVDAARSVLPGTADRP</sequence>
<dbReference type="Proteomes" id="UP001589698">
    <property type="component" value="Unassembled WGS sequence"/>
</dbReference>
<proteinExistence type="predicted"/>